<dbReference type="EMBL" id="JABSTV010001249">
    <property type="protein sequence ID" value="KAH7961521.1"/>
    <property type="molecule type" value="Genomic_DNA"/>
</dbReference>
<dbReference type="InterPro" id="IPR036397">
    <property type="entry name" value="RNaseH_sf"/>
</dbReference>
<dbReference type="Proteomes" id="UP000821837">
    <property type="component" value="Chromosome 3"/>
</dbReference>
<dbReference type="PANTHER" id="PTHR46564:SF1">
    <property type="entry name" value="TRANSPOSASE"/>
    <property type="match status" value="1"/>
</dbReference>
<dbReference type="InterPro" id="IPR009057">
    <property type="entry name" value="Homeodomain-like_sf"/>
</dbReference>
<feature type="region of interest" description="Disordered" evidence="2">
    <location>
        <begin position="1"/>
        <end position="25"/>
    </location>
</feature>
<dbReference type="AlphaFoldDB" id="A0A9D4PZB7"/>
<dbReference type="GO" id="GO:0005634">
    <property type="term" value="C:nucleus"/>
    <property type="evidence" value="ECO:0007669"/>
    <property type="project" value="UniProtKB-SubCell"/>
</dbReference>
<dbReference type="GO" id="GO:0003676">
    <property type="term" value="F:nucleic acid binding"/>
    <property type="evidence" value="ECO:0007669"/>
    <property type="project" value="InterPro"/>
</dbReference>
<feature type="compositionally biased region" description="Basic and acidic residues" evidence="2">
    <location>
        <begin position="1"/>
        <end position="21"/>
    </location>
</feature>
<evidence type="ECO:0000313" key="4">
    <source>
        <dbReference type="EMBL" id="KAH7961521.1"/>
    </source>
</evidence>
<dbReference type="Gene3D" id="3.30.420.10">
    <property type="entry name" value="Ribonuclease H-like superfamily/Ribonuclease H"/>
    <property type="match status" value="1"/>
</dbReference>
<evidence type="ECO:0000259" key="3">
    <source>
        <dbReference type="Pfam" id="PF13358"/>
    </source>
</evidence>
<gene>
    <name evidence="4" type="ORF">HPB52_009528</name>
</gene>
<protein>
    <recommendedName>
        <fullName evidence="3">Tc1-like transposase DDE domain-containing protein</fullName>
    </recommendedName>
</protein>
<comment type="caution">
    <text evidence="4">The sequence shown here is derived from an EMBL/GenBank/DDBJ whole genome shotgun (WGS) entry which is preliminary data.</text>
</comment>
<reference evidence="4" key="2">
    <citation type="submission" date="2021-09" db="EMBL/GenBank/DDBJ databases">
        <authorList>
            <person name="Jia N."/>
            <person name="Wang J."/>
            <person name="Shi W."/>
            <person name="Du L."/>
            <person name="Sun Y."/>
            <person name="Zhan W."/>
            <person name="Jiang J."/>
            <person name="Wang Q."/>
            <person name="Zhang B."/>
            <person name="Ji P."/>
            <person name="Sakyi L.B."/>
            <person name="Cui X."/>
            <person name="Yuan T."/>
            <person name="Jiang B."/>
            <person name="Yang W."/>
            <person name="Lam T.T.-Y."/>
            <person name="Chang Q."/>
            <person name="Ding S."/>
            <person name="Wang X."/>
            <person name="Zhu J."/>
            <person name="Ruan X."/>
            <person name="Zhao L."/>
            <person name="Wei J."/>
            <person name="Que T."/>
            <person name="Du C."/>
            <person name="Cheng J."/>
            <person name="Dai P."/>
            <person name="Han X."/>
            <person name="Huang E."/>
            <person name="Gao Y."/>
            <person name="Liu J."/>
            <person name="Shao H."/>
            <person name="Ye R."/>
            <person name="Li L."/>
            <person name="Wei W."/>
            <person name="Wang X."/>
            <person name="Wang C."/>
            <person name="Huo Q."/>
            <person name="Li W."/>
            <person name="Guo W."/>
            <person name="Chen H."/>
            <person name="Chen S."/>
            <person name="Zhou L."/>
            <person name="Zhou L."/>
            <person name="Ni X."/>
            <person name="Tian J."/>
            <person name="Zhou Y."/>
            <person name="Sheng Y."/>
            <person name="Liu T."/>
            <person name="Pan Y."/>
            <person name="Xia L."/>
            <person name="Li J."/>
            <person name="Zhao F."/>
            <person name="Cao W."/>
        </authorList>
    </citation>
    <scope>NUCLEOTIDE SEQUENCE</scope>
    <source>
        <strain evidence="4">Rsan-2018</strain>
        <tissue evidence="4">Larvae</tissue>
    </source>
</reference>
<dbReference type="SUPFAM" id="SSF46689">
    <property type="entry name" value="Homeodomain-like"/>
    <property type="match status" value="1"/>
</dbReference>
<comment type="subcellular location">
    <subcellularLocation>
        <location evidence="1">Nucleus</location>
    </subcellularLocation>
</comment>
<evidence type="ECO:0000256" key="2">
    <source>
        <dbReference type="SAM" id="MobiDB-lite"/>
    </source>
</evidence>
<feature type="domain" description="Tc1-like transposase DDE" evidence="3">
    <location>
        <begin position="405"/>
        <end position="537"/>
    </location>
</feature>
<evidence type="ECO:0000313" key="5">
    <source>
        <dbReference type="Proteomes" id="UP000821837"/>
    </source>
</evidence>
<organism evidence="4 5">
    <name type="scientific">Rhipicephalus sanguineus</name>
    <name type="common">Brown dog tick</name>
    <name type="synonym">Ixodes sanguineus</name>
    <dbReference type="NCBI Taxonomy" id="34632"/>
    <lineage>
        <taxon>Eukaryota</taxon>
        <taxon>Metazoa</taxon>
        <taxon>Ecdysozoa</taxon>
        <taxon>Arthropoda</taxon>
        <taxon>Chelicerata</taxon>
        <taxon>Arachnida</taxon>
        <taxon>Acari</taxon>
        <taxon>Parasitiformes</taxon>
        <taxon>Ixodida</taxon>
        <taxon>Ixodoidea</taxon>
        <taxon>Ixodidae</taxon>
        <taxon>Rhipicephalinae</taxon>
        <taxon>Rhipicephalus</taxon>
        <taxon>Rhipicephalus</taxon>
    </lineage>
</organism>
<accession>A0A9D4PZB7</accession>
<evidence type="ECO:0000256" key="1">
    <source>
        <dbReference type="ARBA" id="ARBA00004123"/>
    </source>
</evidence>
<reference evidence="4" key="1">
    <citation type="journal article" date="2020" name="Cell">
        <title>Large-Scale Comparative Analyses of Tick Genomes Elucidate Their Genetic Diversity and Vector Capacities.</title>
        <authorList>
            <consortium name="Tick Genome and Microbiome Consortium (TIGMIC)"/>
            <person name="Jia N."/>
            <person name="Wang J."/>
            <person name="Shi W."/>
            <person name="Du L."/>
            <person name="Sun Y."/>
            <person name="Zhan W."/>
            <person name="Jiang J.F."/>
            <person name="Wang Q."/>
            <person name="Zhang B."/>
            <person name="Ji P."/>
            <person name="Bell-Sakyi L."/>
            <person name="Cui X.M."/>
            <person name="Yuan T.T."/>
            <person name="Jiang B.G."/>
            <person name="Yang W.F."/>
            <person name="Lam T.T."/>
            <person name="Chang Q.C."/>
            <person name="Ding S.J."/>
            <person name="Wang X.J."/>
            <person name="Zhu J.G."/>
            <person name="Ruan X.D."/>
            <person name="Zhao L."/>
            <person name="Wei J.T."/>
            <person name="Ye R.Z."/>
            <person name="Que T.C."/>
            <person name="Du C.H."/>
            <person name="Zhou Y.H."/>
            <person name="Cheng J.X."/>
            <person name="Dai P.F."/>
            <person name="Guo W.B."/>
            <person name="Han X.H."/>
            <person name="Huang E.J."/>
            <person name="Li L.F."/>
            <person name="Wei W."/>
            <person name="Gao Y.C."/>
            <person name="Liu J.Z."/>
            <person name="Shao H.Z."/>
            <person name="Wang X."/>
            <person name="Wang C.C."/>
            <person name="Yang T.C."/>
            <person name="Huo Q.B."/>
            <person name="Li W."/>
            <person name="Chen H.Y."/>
            <person name="Chen S.E."/>
            <person name="Zhou L.G."/>
            <person name="Ni X.B."/>
            <person name="Tian J.H."/>
            <person name="Sheng Y."/>
            <person name="Liu T."/>
            <person name="Pan Y.S."/>
            <person name="Xia L.Y."/>
            <person name="Li J."/>
            <person name="Zhao F."/>
            <person name="Cao W.C."/>
        </authorList>
    </citation>
    <scope>NUCLEOTIDE SEQUENCE</scope>
    <source>
        <strain evidence="4">Rsan-2018</strain>
    </source>
</reference>
<dbReference type="Pfam" id="PF13358">
    <property type="entry name" value="DDE_3"/>
    <property type="match status" value="1"/>
</dbReference>
<dbReference type="PANTHER" id="PTHR46564">
    <property type="entry name" value="TRANSPOSASE"/>
    <property type="match status" value="1"/>
</dbReference>
<keyword evidence="5" id="KW-1185">Reference proteome</keyword>
<proteinExistence type="predicted"/>
<sequence length="599" mass="67892">MEDRDTRRPGRPRKEPDEQKKKYARVSPVDRCRIIDVHKRGGDLKVPSETLGINIKTVRSIAATDRDTAKTRGGSSKKFGSDVVDALQQIVQENPSFTLEQIKRALKEEMPNIEVSTSTIDRLLDGHGYSVKLLTQMPVDRNRADVKHLRRRYAQGVQSEGTTLTRCYIDETNFNVWCSRSFGRAKRAKTRGGSSKKFGSDVVDALQQIVQENPSFTLEQIKRALKEEMPNIEVSTSTIDRLLDGHGYSVKLLTQMPVDRNRADVKHLRRRYAQGVQSEGTTLTRCYIDETNFNVWCSRSFGRAKRAKTRGGSSKKFGSDVVDALQQIVQENPSFTLEQIKRALKEEMPNIEVSRSTIDRLLDDHGYSVKLLTQRPVDRNRADVKHLRRRYAQWLQSEGTTLTRCYIDETNFNVWCSRSFGRAKRGAPACRLSTSAKGANVNVIACMSANGLVHWTIAAKVHWAVFNDFLAEVSRKEAQQEPGIQAVFLFDSAPAHRRAEQAVLAASDHTVKWLPQYSPFFNPIEELFSKFKAGVKGFLSERRDDLLTTPGEISKKEHRRALLVEAAGRSMQHIQRVDCAACDRHNYTFVEAALDCLDM</sequence>
<dbReference type="InterPro" id="IPR038717">
    <property type="entry name" value="Tc1-like_DDE_dom"/>
</dbReference>
<name>A0A9D4PZB7_RHISA</name>